<keyword evidence="4 7" id="KW-1133">Transmembrane helix</keyword>
<dbReference type="AlphaFoldDB" id="A0A0L8AGG2"/>
<feature type="domain" description="ABC3 transporter permease C-terminal" evidence="8">
    <location>
        <begin position="640"/>
        <end position="753"/>
    </location>
</feature>
<sequence>MVNVIGLSVGITAFILITVFVRDELTFDRFHKNHDRIYRAMMINKDGKPQPFPTDLIEIVNLTMPEVETMTRIQVLGETLMDYEGAKVFEKETYGADPNFFKIFDFSLKFGNESNALEGENSVVLSRYMALKYFGEEDVIGRKFEMADNDRIGIVTGVLNDIPQNSRFQFNIIVPIRKVSNGGYRYGGQGELYALLKEPVDEAGLESKLMELTAQNGFDNKFNLKFKVENYGDLHLESEFSQTASGVKGNKEFIFIFSAVGLLLLLLAVINYINSSTAKSLSTLKQVGIRKVIGATKTQIRFQFLIETALLVAVAVFLAAALAEYFLPTLNSLSGKSLKLNYFSDGFTLTFLTLLIPGITLLAGVYPAIFTSRFKTMRLMKGEVVGSKGLFRKYLVAFQLIITLVLLFGTQVIKQQVDFFVEGDIGMDPSSIITTYKARGSTYDVMKAAFEKIPGVEAVTASPFPLNGTVKMPLQWTFENEQKTDAVPYQEVAENALDVLDIQLIRGRNFISGSVEDENGSVIINQAMVGLLGFEEPLGQKIKLLSPNYRIADYTIIGITENLAFNLKQEATPAVIMQAEKRLSSINIKLSERVKAETIPLLSQAWDKISPNSPFVYTVMADEIEANYEKEKKFGTVIQVFTWIAMLIAGLGLFSLSAFTIIQRYKEIGIRKVLGASVFALILSFLRSYLGLILLASLIAIPTAYYLMNLWMNDFVNHVEISSAIFAIGIGASLLIVLITVGYQSVKASLINPVDILRDE</sequence>
<gene>
    <name evidence="10" type="ORF">OB69_18160</name>
</gene>
<dbReference type="Pfam" id="PF12704">
    <property type="entry name" value="MacB_PCD"/>
    <property type="match status" value="2"/>
</dbReference>
<dbReference type="InterPro" id="IPR050250">
    <property type="entry name" value="Macrolide_Exporter_MacB"/>
</dbReference>
<reference evidence="11" key="1">
    <citation type="submission" date="2014-11" db="EMBL/GenBank/DDBJ databases">
        <title>Genome sequencing of Roseivirga sp. D-25.</title>
        <authorList>
            <person name="Selvaratnam C."/>
            <person name="Thevarajoo S."/>
            <person name="Goh K.M."/>
            <person name="Eee R."/>
            <person name="Chan K.-G."/>
            <person name="Chong C.S."/>
        </authorList>
    </citation>
    <scope>NUCLEOTIDE SEQUENCE [LARGE SCALE GENOMIC DNA]</scope>
    <source>
        <strain evidence="11">D-25</strain>
    </source>
</reference>
<evidence type="ECO:0000256" key="5">
    <source>
        <dbReference type="ARBA" id="ARBA00023136"/>
    </source>
</evidence>
<evidence type="ECO:0000313" key="11">
    <source>
        <dbReference type="Proteomes" id="UP000036908"/>
    </source>
</evidence>
<dbReference type="Proteomes" id="UP000036908">
    <property type="component" value="Unassembled WGS sequence"/>
</dbReference>
<dbReference type="GO" id="GO:0022857">
    <property type="term" value="F:transmembrane transporter activity"/>
    <property type="evidence" value="ECO:0007669"/>
    <property type="project" value="TreeGrafter"/>
</dbReference>
<dbReference type="PATRIC" id="fig|1566026.4.peg.2648"/>
<name>A0A0L8AGG2_9BACT</name>
<feature type="domain" description="MacB-like periplasmic core" evidence="9">
    <location>
        <begin position="2"/>
        <end position="209"/>
    </location>
</feature>
<comment type="caution">
    <text evidence="10">The sequence shown here is derived from an EMBL/GenBank/DDBJ whole genome shotgun (WGS) entry which is preliminary data.</text>
</comment>
<evidence type="ECO:0000256" key="2">
    <source>
        <dbReference type="ARBA" id="ARBA00022475"/>
    </source>
</evidence>
<evidence type="ECO:0000259" key="8">
    <source>
        <dbReference type="Pfam" id="PF02687"/>
    </source>
</evidence>
<feature type="domain" description="MacB-like periplasmic core" evidence="9">
    <location>
        <begin position="403"/>
        <end position="597"/>
    </location>
</feature>
<feature type="transmembrane region" description="Helical" evidence="7">
    <location>
        <begin position="674"/>
        <end position="701"/>
    </location>
</feature>
<evidence type="ECO:0000313" key="10">
    <source>
        <dbReference type="EMBL" id="KOF01332.1"/>
    </source>
</evidence>
<dbReference type="PANTHER" id="PTHR30572:SF4">
    <property type="entry name" value="ABC TRANSPORTER PERMEASE YTRF"/>
    <property type="match status" value="1"/>
</dbReference>
<feature type="transmembrane region" description="Helical" evidence="7">
    <location>
        <begin position="390"/>
        <end position="409"/>
    </location>
</feature>
<feature type="transmembrane region" description="Helical" evidence="7">
    <location>
        <begin position="721"/>
        <end position="743"/>
    </location>
</feature>
<dbReference type="GO" id="GO:0005886">
    <property type="term" value="C:plasma membrane"/>
    <property type="evidence" value="ECO:0007669"/>
    <property type="project" value="UniProtKB-SubCell"/>
</dbReference>
<feature type="transmembrane region" description="Helical" evidence="7">
    <location>
        <begin position="640"/>
        <end position="662"/>
    </location>
</feature>
<evidence type="ECO:0000256" key="6">
    <source>
        <dbReference type="ARBA" id="ARBA00038076"/>
    </source>
</evidence>
<feature type="domain" description="ABC3 transporter permease C-terminal" evidence="8">
    <location>
        <begin position="260"/>
        <end position="373"/>
    </location>
</feature>
<evidence type="ECO:0008006" key="12">
    <source>
        <dbReference type="Google" id="ProtNLM"/>
    </source>
</evidence>
<comment type="similarity">
    <text evidence="6">Belongs to the ABC-4 integral membrane protein family.</text>
</comment>
<evidence type="ECO:0000256" key="3">
    <source>
        <dbReference type="ARBA" id="ARBA00022692"/>
    </source>
</evidence>
<evidence type="ECO:0000256" key="1">
    <source>
        <dbReference type="ARBA" id="ARBA00004651"/>
    </source>
</evidence>
<keyword evidence="2" id="KW-1003">Cell membrane</keyword>
<protein>
    <recommendedName>
        <fullName evidence="12">ABC transporter permease</fullName>
    </recommendedName>
</protein>
<feature type="transmembrane region" description="Helical" evidence="7">
    <location>
        <begin position="347"/>
        <end position="369"/>
    </location>
</feature>
<feature type="transmembrane region" description="Helical" evidence="7">
    <location>
        <begin position="253"/>
        <end position="273"/>
    </location>
</feature>
<keyword evidence="5 7" id="KW-0472">Membrane</keyword>
<dbReference type="PANTHER" id="PTHR30572">
    <property type="entry name" value="MEMBRANE COMPONENT OF TRANSPORTER-RELATED"/>
    <property type="match status" value="1"/>
</dbReference>
<dbReference type="InterPro" id="IPR003838">
    <property type="entry name" value="ABC3_permease_C"/>
</dbReference>
<evidence type="ECO:0000256" key="4">
    <source>
        <dbReference type="ARBA" id="ARBA00022989"/>
    </source>
</evidence>
<keyword evidence="11" id="KW-1185">Reference proteome</keyword>
<dbReference type="Pfam" id="PF02687">
    <property type="entry name" value="FtsX"/>
    <property type="match status" value="2"/>
</dbReference>
<organism evidence="10 11">
    <name type="scientific">Roseivirga seohaensis subsp. aquiponti</name>
    <dbReference type="NCBI Taxonomy" id="1566026"/>
    <lineage>
        <taxon>Bacteria</taxon>
        <taxon>Pseudomonadati</taxon>
        <taxon>Bacteroidota</taxon>
        <taxon>Cytophagia</taxon>
        <taxon>Cytophagales</taxon>
        <taxon>Roseivirgaceae</taxon>
        <taxon>Roseivirga</taxon>
    </lineage>
</organism>
<keyword evidence="3 7" id="KW-0812">Transmembrane</keyword>
<evidence type="ECO:0000259" key="9">
    <source>
        <dbReference type="Pfam" id="PF12704"/>
    </source>
</evidence>
<dbReference type="EMBL" id="JSVA01000043">
    <property type="protein sequence ID" value="KOF01332.1"/>
    <property type="molecule type" value="Genomic_DNA"/>
</dbReference>
<evidence type="ECO:0000256" key="7">
    <source>
        <dbReference type="SAM" id="Phobius"/>
    </source>
</evidence>
<proteinExistence type="inferred from homology"/>
<feature type="transmembrane region" description="Helical" evidence="7">
    <location>
        <begin position="304"/>
        <end position="327"/>
    </location>
</feature>
<accession>A0A0L8AGG2</accession>
<comment type="subcellular location">
    <subcellularLocation>
        <location evidence="1">Cell membrane</location>
        <topology evidence="1">Multi-pass membrane protein</topology>
    </subcellularLocation>
</comment>
<dbReference type="InterPro" id="IPR025857">
    <property type="entry name" value="MacB_PCD"/>
</dbReference>